<dbReference type="Proteomes" id="UP000245609">
    <property type="component" value="Unassembled WGS sequence"/>
</dbReference>
<feature type="region of interest" description="Disordered" evidence="11">
    <location>
        <begin position="1"/>
        <end position="33"/>
    </location>
</feature>
<dbReference type="GO" id="GO:0042281">
    <property type="term" value="F:dolichyl pyrophosphate Man9GlcNAc2 alpha-1,3-glucosyltransferase activity"/>
    <property type="evidence" value="ECO:0007669"/>
    <property type="project" value="TreeGrafter"/>
</dbReference>
<evidence type="ECO:0000313" key="12">
    <source>
        <dbReference type="EMBL" id="PVV04504.1"/>
    </source>
</evidence>
<proteinExistence type="inferred from homology"/>
<reference evidence="12 13" key="1">
    <citation type="journal article" date="2018" name="MBio">
        <title>Comparative Genomics Reveals the Core Gene Toolbox for the Fungus-Insect Symbiosis.</title>
        <authorList>
            <person name="Wang Y."/>
            <person name="Stata M."/>
            <person name="Wang W."/>
            <person name="Stajich J.E."/>
            <person name="White M.M."/>
            <person name="Moncalvo J.M."/>
        </authorList>
    </citation>
    <scope>NUCLEOTIDE SEQUENCE [LARGE SCALE GENOMIC DNA]</scope>
    <source>
        <strain evidence="12 13">SC-DP-2</strain>
    </source>
</reference>
<evidence type="ECO:0000256" key="3">
    <source>
        <dbReference type="ARBA" id="ARBA00008715"/>
    </source>
</evidence>
<dbReference type="Pfam" id="PF03155">
    <property type="entry name" value="Alg6_Alg8"/>
    <property type="match status" value="1"/>
</dbReference>
<comment type="caution">
    <text evidence="12">The sequence shown here is derived from an EMBL/GenBank/DDBJ whole genome shotgun (WGS) entry which is preliminary data.</text>
</comment>
<feature type="transmembrane region" description="Helical" evidence="10">
    <location>
        <begin position="294"/>
        <end position="315"/>
    </location>
</feature>
<feature type="transmembrane region" description="Helical" evidence="10">
    <location>
        <begin position="127"/>
        <end position="145"/>
    </location>
</feature>
<dbReference type="UniPathway" id="UPA00378"/>
<accession>A0A2T9ZIT9</accession>
<keyword evidence="13" id="KW-1185">Reference proteome</keyword>
<feature type="transmembrane region" description="Helical" evidence="10">
    <location>
        <begin position="165"/>
        <end position="188"/>
    </location>
</feature>
<organism evidence="12 13">
    <name type="scientific">Smittium megazygosporum</name>
    <dbReference type="NCBI Taxonomy" id="133381"/>
    <lineage>
        <taxon>Eukaryota</taxon>
        <taxon>Fungi</taxon>
        <taxon>Fungi incertae sedis</taxon>
        <taxon>Zoopagomycota</taxon>
        <taxon>Kickxellomycotina</taxon>
        <taxon>Harpellomycetes</taxon>
        <taxon>Harpellales</taxon>
        <taxon>Legeriomycetaceae</taxon>
        <taxon>Smittium</taxon>
    </lineage>
</organism>
<keyword evidence="4 10" id="KW-0328">Glycosyltransferase</keyword>
<keyword evidence="9 10" id="KW-0472">Membrane</keyword>
<name>A0A2T9ZIT9_9FUNG</name>
<feature type="compositionally biased region" description="Polar residues" evidence="11">
    <location>
        <begin position="9"/>
        <end position="33"/>
    </location>
</feature>
<protein>
    <recommendedName>
        <fullName evidence="10">Alpha-1,3-glucosyltransferase</fullName>
        <ecNumber evidence="10">2.4.1.-</ecNumber>
    </recommendedName>
</protein>
<dbReference type="AlphaFoldDB" id="A0A2T9ZIT9"/>
<feature type="transmembrane region" description="Helical" evidence="10">
    <location>
        <begin position="395"/>
        <end position="416"/>
    </location>
</feature>
<comment type="subcellular location">
    <subcellularLocation>
        <location evidence="1 10">Endoplasmic reticulum membrane</location>
        <topology evidence="1 10">Multi-pass membrane protein</topology>
    </subcellularLocation>
</comment>
<sequence>MLKGKSPRKSLSSPKTAKKSGQITHPNNHSNKSIKTKLSTKLENPQNILFSWFSFLQSQNSAHLAIIFTLILSFYLRWTVGLGSFSGEKTPPMHGDYEAQRHWMEITFHLPSNQWYFYDLKYWGLDYPPLTAFHSYLCGFVANLINPKWVELDASRGFESYESKLFMRATVILFDFLVYIPGVILFLNKYLHSAKWTSKQAAIFIPLIQPALILIDNGHFQISNLVKIGSSVLITSAIMLSPWISSTEQLYQIAFRVFPFARGLFEDKVANLWCVLSVVVKLKNIFSVDQLAKMAAGFTALAFLPSNLFMVFYLLKTKESHEKKVHEKSILLAVLPISLLFVDEVFPCSIFVQVSIFSMYPLLQRDNLELQYFATLGMWIFITSLFPFSYMGSYGYLKVITSAVVSFFILLWHIAFKVITPPSNLPHIFELSNATFSFGVFCLFYFYFSYRTIQLFWPPSTSASKIKTN</sequence>
<evidence type="ECO:0000256" key="4">
    <source>
        <dbReference type="ARBA" id="ARBA00022676"/>
    </source>
</evidence>
<evidence type="ECO:0000256" key="5">
    <source>
        <dbReference type="ARBA" id="ARBA00022679"/>
    </source>
</evidence>
<evidence type="ECO:0000256" key="10">
    <source>
        <dbReference type="RuleBase" id="RU363110"/>
    </source>
</evidence>
<evidence type="ECO:0000256" key="6">
    <source>
        <dbReference type="ARBA" id="ARBA00022692"/>
    </source>
</evidence>
<evidence type="ECO:0000256" key="9">
    <source>
        <dbReference type="ARBA" id="ARBA00023136"/>
    </source>
</evidence>
<evidence type="ECO:0000256" key="2">
    <source>
        <dbReference type="ARBA" id="ARBA00004922"/>
    </source>
</evidence>
<dbReference type="EMBL" id="MBFS01000114">
    <property type="protein sequence ID" value="PVV04504.1"/>
    <property type="molecule type" value="Genomic_DNA"/>
</dbReference>
<keyword evidence="7 10" id="KW-0256">Endoplasmic reticulum</keyword>
<evidence type="ECO:0000313" key="13">
    <source>
        <dbReference type="Proteomes" id="UP000245609"/>
    </source>
</evidence>
<keyword evidence="8 10" id="KW-1133">Transmembrane helix</keyword>
<feature type="transmembrane region" description="Helical" evidence="10">
    <location>
        <begin position="428"/>
        <end position="448"/>
    </location>
</feature>
<dbReference type="EC" id="2.4.1.-" evidence="10"/>
<keyword evidence="6 10" id="KW-0812">Transmembrane</keyword>
<evidence type="ECO:0000256" key="1">
    <source>
        <dbReference type="ARBA" id="ARBA00004477"/>
    </source>
</evidence>
<dbReference type="PANTHER" id="PTHR12413">
    <property type="entry name" value="DOLICHYL GLYCOSYLTRANSFERASE"/>
    <property type="match status" value="1"/>
</dbReference>
<dbReference type="PANTHER" id="PTHR12413:SF1">
    <property type="entry name" value="DOLICHYL PYROPHOSPHATE MAN9GLCNAC2 ALPHA-1,3-GLUCOSYLTRANSFERASE"/>
    <property type="match status" value="1"/>
</dbReference>
<dbReference type="OrthoDB" id="5589195at2759"/>
<feature type="transmembrane region" description="Helical" evidence="10">
    <location>
        <begin position="330"/>
        <end position="358"/>
    </location>
</feature>
<dbReference type="STRING" id="133381.A0A2T9ZIT9"/>
<comment type="similarity">
    <text evidence="3 10">Belongs to the ALG6/ALG8 glucosyltransferase family.</text>
</comment>
<dbReference type="InterPro" id="IPR004856">
    <property type="entry name" value="Glyco_trans_ALG6/ALG8"/>
</dbReference>
<feature type="transmembrane region" description="Helical" evidence="10">
    <location>
        <begin position="370"/>
        <end position="388"/>
    </location>
</feature>
<comment type="pathway">
    <text evidence="2 10">Protein modification; protein glycosylation.</text>
</comment>
<dbReference type="GO" id="GO:0005789">
    <property type="term" value="C:endoplasmic reticulum membrane"/>
    <property type="evidence" value="ECO:0007669"/>
    <property type="project" value="UniProtKB-SubCell"/>
</dbReference>
<keyword evidence="5 10" id="KW-0808">Transferase</keyword>
<evidence type="ECO:0000256" key="7">
    <source>
        <dbReference type="ARBA" id="ARBA00022824"/>
    </source>
</evidence>
<evidence type="ECO:0000256" key="11">
    <source>
        <dbReference type="SAM" id="MobiDB-lite"/>
    </source>
</evidence>
<gene>
    <name evidence="12" type="ORF">BB560_000996</name>
</gene>
<evidence type="ECO:0000256" key="8">
    <source>
        <dbReference type="ARBA" id="ARBA00022989"/>
    </source>
</evidence>
<feature type="transmembrane region" description="Helical" evidence="10">
    <location>
        <begin position="61"/>
        <end position="78"/>
    </location>
</feature>